<comment type="caution">
    <text evidence="1">The sequence shown here is derived from an EMBL/GenBank/DDBJ whole genome shotgun (WGS) entry which is preliminary data.</text>
</comment>
<sequence>MPTIFDLVTAENITTYYQETASNAIPYLGATLFPAKKQQGLDLKWIKGAGGLPVSLQPSAFDAKATLRDRIGFEEIKTEMPFFREGMNIDETERQELLRLLASPNAAYYQTLIQKIYDDRKTLIDGATVVPERMIMQLLSLGRIDIVANRQQYKYDYKMSDEHKTTLTADAKWSNPDAPIIQDIKTWQDLVEDDTGVRPENAICTRKTWNYILNNKTIRLDMNPVGGQNIIMTDSMMKQYLFSKLGLTVAVYNKKFALQDGTTGLFYPDDYFTLIPANTLGNTWYGTTPEEADLMSGGTDAQVQIVNTGVAVTTYKEPHPVNVNTIVSEIVMPSFEQMNNIFIAKVN</sequence>
<evidence type="ECO:0000313" key="1">
    <source>
        <dbReference type="EMBL" id="MFD1463222.1"/>
    </source>
</evidence>
<proteinExistence type="predicted"/>
<organism evidence="1 2">
    <name type="scientific">Paenibacillus farraposensis</name>
    <dbReference type="NCBI Taxonomy" id="2807095"/>
    <lineage>
        <taxon>Bacteria</taxon>
        <taxon>Bacillati</taxon>
        <taxon>Bacillota</taxon>
        <taxon>Bacilli</taxon>
        <taxon>Bacillales</taxon>
        <taxon>Paenibacillaceae</taxon>
        <taxon>Paenibacillus</taxon>
    </lineage>
</organism>
<dbReference type="InterPro" id="IPR053738">
    <property type="entry name" value="Lambda_capsid_assembly"/>
</dbReference>
<accession>A0ABW4DEY1</accession>
<evidence type="ECO:0000313" key="2">
    <source>
        <dbReference type="Proteomes" id="UP001597340"/>
    </source>
</evidence>
<protein>
    <submittedName>
        <fullName evidence="1">Major capsid protein</fullName>
    </submittedName>
</protein>
<name>A0ABW4DEY1_9BACL</name>
<dbReference type="Proteomes" id="UP001597340">
    <property type="component" value="Unassembled WGS sequence"/>
</dbReference>
<dbReference type="Pfam" id="PF03864">
    <property type="entry name" value="Phage_cap_E"/>
    <property type="match status" value="1"/>
</dbReference>
<dbReference type="RefSeq" id="WP_025720216.1">
    <property type="nucleotide sequence ID" value="NZ_JAFFQR010000112.1"/>
</dbReference>
<dbReference type="InterPro" id="IPR005564">
    <property type="entry name" value="Major_capsid_GpE"/>
</dbReference>
<reference evidence="2" key="1">
    <citation type="journal article" date="2019" name="Int. J. Syst. Evol. Microbiol.">
        <title>The Global Catalogue of Microorganisms (GCM) 10K type strain sequencing project: providing services to taxonomists for standard genome sequencing and annotation.</title>
        <authorList>
            <consortium name="The Broad Institute Genomics Platform"/>
            <consortium name="The Broad Institute Genome Sequencing Center for Infectious Disease"/>
            <person name="Wu L."/>
            <person name="Ma J."/>
        </authorList>
    </citation>
    <scope>NUCLEOTIDE SEQUENCE [LARGE SCALE GENOMIC DNA]</scope>
    <source>
        <strain evidence="2">CCM 9147</strain>
    </source>
</reference>
<gene>
    <name evidence="1" type="ORF">ACFQ5D_17900</name>
</gene>
<dbReference type="Gene3D" id="3.90.1690.10">
    <property type="entry name" value="phage-related protein like domain"/>
    <property type="match status" value="1"/>
</dbReference>
<keyword evidence="2" id="KW-1185">Reference proteome</keyword>
<dbReference type="EMBL" id="JBHTNZ010000029">
    <property type="protein sequence ID" value="MFD1463222.1"/>
    <property type="molecule type" value="Genomic_DNA"/>
</dbReference>